<dbReference type="Gene3D" id="3.90.1780.10">
    <property type="entry name" value="Trimeric adhesin"/>
    <property type="match status" value="3"/>
</dbReference>
<sequence>DVLNAGWNLQENNTAKDFVKPYDTINFLNTSTVSVNITSDGNLSNVTWSIATTPLTVSDGSNNVTEEGKNPNSAPSGKVNEPANPNAFATAGDVAKAINSVGWWTNATNPDGTSNNTLINPGDIVNFTAGKNLKITQVNTTDANGVDTVNYTYSTVDNPTFTNVTIGNASNPIVIGEVTNPDGSKSNVISNLTSRLPKTVTENSTGTTTNPDGTTGEGTTIFTTNVTRPVLKAGEENNAATLGDVLNAGWNLQENNKAKDFVKPYDTINFLNSSTVSVNITSDGNLSNVTWNVISGDVNTNTDPNKAA</sequence>
<accession>A0A1T0AMI5</accession>
<protein>
    <recommendedName>
        <fullName evidence="4">Trimeric autotransporter adhesin YadA-like stalk domain-containing protein</fullName>
    </recommendedName>
</protein>
<organism evidence="2 3">
    <name type="scientific">Haemophilus paracuniculus</name>
    <dbReference type="NCBI Taxonomy" id="734"/>
    <lineage>
        <taxon>Bacteria</taxon>
        <taxon>Pseudomonadati</taxon>
        <taxon>Pseudomonadota</taxon>
        <taxon>Gammaproteobacteria</taxon>
        <taxon>Pasteurellales</taxon>
        <taxon>Pasteurellaceae</taxon>
        <taxon>Haemophilus</taxon>
    </lineage>
</organism>
<dbReference type="InterPro" id="IPR037174">
    <property type="entry name" value="Trimeric_adhesin"/>
</dbReference>
<dbReference type="SUPFAM" id="SSF101999">
    <property type="entry name" value="Trimeric adhesin"/>
    <property type="match status" value="2"/>
</dbReference>
<comment type="caution">
    <text evidence="2">The sequence shown here is derived from an EMBL/GenBank/DDBJ whole genome shotgun (WGS) entry which is preliminary data.</text>
</comment>
<gene>
    <name evidence="2" type="ORF">B0187_10065</name>
</gene>
<dbReference type="AlphaFoldDB" id="A0A1T0AMI5"/>
<feature type="compositionally biased region" description="Polar residues" evidence="1">
    <location>
        <begin position="55"/>
        <end position="75"/>
    </location>
</feature>
<evidence type="ECO:0000256" key="1">
    <source>
        <dbReference type="SAM" id="MobiDB-lite"/>
    </source>
</evidence>
<evidence type="ECO:0000313" key="3">
    <source>
        <dbReference type="Proteomes" id="UP000190867"/>
    </source>
</evidence>
<evidence type="ECO:0000313" key="2">
    <source>
        <dbReference type="EMBL" id="OOR97096.1"/>
    </source>
</evidence>
<reference evidence="2 3" key="1">
    <citation type="submission" date="2017-02" db="EMBL/GenBank/DDBJ databases">
        <title>Draft genome sequence of Haemophilus paracuniculus CCUG 43573 type strain.</title>
        <authorList>
            <person name="Engstrom-Jakobsson H."/>
            <person name="Salva-Serra F."/>
            <person name="Thorell K."/>
            <person name="Gonzales-Siles L."/>
            <person name="Karlsson R."/>
            <person name="Boulund F."/>
            <person name="Engstrand L."/>
            <person name="Kristiansson E."/>
            <person name="Moore E."/>
        </authorList>
    </citation>
    <scope>NUCLEOTIDE SEQUENCE [LARGE SCALE GENOMIC DNA]</scope>
    <source>
        <strain evidence="2 3">CCUG 43573</strain>
    </source>
</reference>
<feature type="non-terminal residue" evidence="2">
    <location>
        <position position="308"/>
    </location>
</feature>
<name>A0A1T0AMI5_9PAST</name>
<evidence type="ECO:0008006" key="4">
    <source>
        <dbReference type="Google" id="ProtNLM"/>
    </source>
</evidence>
<feature type="non-terminal residue" evidence="2">
    <location>
        <position position="1"/>
    </location>
</feature>
<dbReference type="Proteomes" id="UP000190867">
    <property type="component" value="Unassembled WGS sequence"/>
</dbReference>
<dbReference type="EMBL" id="MUYA01000025">
    <property type="protein sequence ID" value="OOR97096.1"/>
    <property type="molecule type" value="Genomic_DNA"/>
</dbReference>
<keyword evidence="3" id="KW-1185">Reference proteome</keyword>
<feature type="region of interest" description="Disordered" evidence="1">
    <location>
        <begin position="55"/>
        <end position="85"/>
    </location>
</feature>
<proteinExistence type="predicted"/>